<evidence type="ECO:0000313" key="2">
    <source>
        <dbReference type="EMBL" id="CAG6450900.1"/>
    </source>
</evidence>
<dbReference type="EMBL" id="HBUE01017236">
    <property type="protein sequence ID" value="CAG6450900.1"/>
    <property type="molecule type" value="Transcribed_RNA"/>
</dbReference>
<organism evidence="2">
    <name type="scientific">Culex pipiens</name>
    <name type="common">House mosquito</name>
    <dbReference type="NCBI Taxonomy" id="7175"/>
    <lineage>
        <taxon>Eukaryota</taxon>
        <taxon>Metazoa</taxon>
        <taxon>Ecdysozoa</taxon>
        <taxon>Arthropoda</taxon>
        <taxon>Hexapoda</taxon>
        <taxon>Insecta</taxon>
        <taxon>Pterygota</taxon>
        <taxon>Neoptera</taxon>
        <taxon>Endopterygota</taxon>
        <taxon>Diptera</taxon>
        <taxon>Nematocera</taxon>
        <taxon>Culicoidea</taxon>
        <taxon>Culicidae</taxon>
        <taxon>Culicinae</taxon>
        <taxon>Culicini</taxon>
        <taxon>Culex</taxon>
        <taxon>Culex</taxon>
    </lineage>
</organism>
<name>A0A8D8EYG2_CULPI</name>
<sequence length="99" mass="10858">MVFTHFVEIRCMVKSAVGNRQKKFADSSRAPRQTCPSLTVILVPAERNRNFCAEVTTLIPEKSCLCAEDGGHHVSDNLGFRNDRGGGGGSWGGQENSRY</sequence>
<protein>
    <submittedName>
        <fullName evidence="2">(northern house mosquito) hypothetical protein</fullName>
    </submittedName>
</protein>
<dbReference type="AlphaFoldDB" id="A0A8D8EYG2"/>
<proteinExistence type="predicted"/>
<reference evidence="2" key="1">
    <citation type="submission" date="2021-05" db="EMBL/GenBank/DDBJ databases">
        <authorList>
            <person name="Alioto T."/>
            <person name="Alioto T."/>
            <person name="Gomez Garrido J."/>
        </authorList>
    </citation>
    <scope>NUCLEOTIDE SEQUENCE</scope>
</reference>
<accession>A0A8D8EYG2</accession>
<feature type="region of interest" description="Disordered" evidence="1">
    <location>
        <begin position="75"/>
        <end position="99"/>
    </location>
</feature>
<evidence type="ECO:0000256" key="1">
    <source>
        <dbReference type="SAM" id="MobiDB-lite"/>
    </source>
</evidence>
<dbReference type="EMBL" id="HBUE01017234">
    <property type="protein sequence ID" value="CAG6450897.1"/>
    <property type="molecule type" value="Transcribed_RNA"/>
</dbReference>